<organism evidence="1 2">
    <name type="scientific">Candidatus Comchoanobacter bicostacola</name>
    <dbReference type="NCBI Taxonomy" id="2919598"/>
    <lineage>
        <taxon>Bacteria</taxon>
        <taxon>Pseudomonadati</taxon>
        <taxon>Pseudomonadota</taxon>
        <taxon>Gammaproteobacteria</taxon>
        <taxon>Candidatus Comchoanobacterales</taxon>
        <taxon>Candidatus Comchoanobacteraceae</taxon>
        <taxon>Candidatus Comchoanobacter</taxon>
    </lineage>
</organism>
<gene>
    <name evidence="1" type="ORF">MMH89_00470</name>
</gene>
<dbReference type="RefSeq" id="WP_258568425.1">
    <property type="nucleotide sequence ID" value="NZ_CP092900.1"/>
</dbReference>
<protein>
    <recommendedName>
        <fullName evidence="3">DUF4240 domain-containing protein</fullName>
    </recommendedName>
</protein>
<reference evidence="1 2" key="1">
    <citation type="journal article" date="2022" name="Nat. Microbiol.">
        <title>The microbiome of a bacterivorous marine choanoflagellate contains a resource-demanding obligate bacterial associate.</title>
        <authorList>
            <person name="Needham D.M."/>
            <person name="Poirier C."/>
            <person name="Bachy C."/>
            <person name="George E.E."/>
            <person name="Wilken S."/>
            <person name="Yung C.C.M."/>
            <person name="Limardo A.J."/>
            <person name="Morando M."/>
            <person name="Sudek L."/>
            <person name="Malmstrom R.R."/>
            <person name="Keeling P.J."/>
            <person name="Santoro A.E."/>
            <person name="Worden A.Z."/>
        </authorList>
    </citation>
    <scope>NUCLEOTIDE SEQUENCE [LARGE SCALE GENOMIC DNA]</scope>
    <source>
        <strain evidence="1 2">Comchoano-1</strain>
    </source>
</reference>
<proteinExistence type="predicted"/>
<dbReference type="Proteomes" id="UP001055955">
    <property type="component" value="Chromosome"/>
</dbReference>
<accession>A0ABY5DLI5</accession>
<evidence type="ECO:0008006" key="3">
    <source>
        <dbReference type="Google" id="ProtNLM"/>
    </source>
</evidence>
<evidence type="ECO:0000313" key="2">
    <source>
        <dbReference type="Proteomes" id="UP001055955"/>
    </source>
</evidence>
<name>A0ABY5DLI5_9GAMM</name>
<sequence length="266" mass="31063">MKEIGRYKMKVSLYREFCDLNGKGREKLHGDDLLQALKGRVYSDNRNKSPYLMLLIRYYFDVEQKTYEVFSKDDIAIGSDDQYIESILLGLSSIPGQYLAKRDVDKALTYIYEKYPIFAPYVTDVYQNKIWGDHLFIEMYQKEAIELNKPYIVRLKDGLYHFGTYQEHLLETGYSCPAGRDPKNVFKDLLTQRPWYVVLYHKIVFGIKSLFSSMSLKKLETEWARSKCKRYMKSGAFVTRYPSASVPSNLKATEYPSTIKNPGKSN</sequence>
<dbReference type="EMBL" id="CP092900">
    <property type="protein sequence ID" value="UTC24640.1"/>
    <property type="molecule type" value="Genomic_DNA"/>
</dbReference>
<keyword evidence="2" id="KW-1185">Reference proteome</keyword>
<evidence type="ECO:0000313" key="1">
    <source>
        <dbReference type="EMBL" id="UTC24640.1"/>
    </source>
</evidence>